<sequence length="692" mass="70426" precursor="true">MRLHTTLPLVVASLAAPALAQSTITVAKDGSGNFLSISAAISSASSGDRIEVLDSEIYREEFDLGIKDLEIVGVATDPPMIIPPSVHTAPLCTIAGGQSSATLLQNLQFGDDLFGSGSLGGSDHGALVIRESAPRILECDFFQNGNGSSTFSDGVLGSPTLDVSGAISSYASSPFISDCYFAGNNSGTGAGGAIRIIDNLASGGTAVIANSLFLVNESSERGGAVFVWGDVSTVIAGNEFYVNVCAEDQMPATDPVGGGSIAVIETGESPVVIRGNLFGSSNAFTNGGAVLVYEAEVAFQDNQIEGDVRISAVNPTSKLKGGGVCVMSGSASFFHDAFAGCFSEGRGGALAIVGESAVTVTDCSFIDCEARSGGAGEPADGGGVYVHHSDVEVDECYFEGCSASSSLIPGNPGVARGGAVSIRNPGLNSAGIVRVKDCEFRDNQAADLGGAVFVTATDAVPGGGLGKAIVRTSQFFDNGEVGVAPAEGGAIYASKADVEILRNELLRNYAAGGGGGVRFDLMPSGARIDNNLIARCEAPVGSGMWIQVDSSFVSITSNTLANCVGSTSGGSGSALYVSPGGNLIIFNTISWNHTGGSIAAGNQAQARTYNCCIEADANNLWTSVSNDIFVDPLFVNLLGDDYHLTQTSPCVDTGNSTTPLLTNKDIDGDPRISGALGMVDRGADEVHDAAGI</sequence>
<keyword evidence="1" id="KW-0732">Signal</keyword>
<keyword evidence="4" id="KW-1185">Reference proteome</keyword>
<dbReference type="SMART" id="SM00710">
    <property type="entry name" value="PbH1"/>
    <property type="match status" value="5"/>
</dbReference>
<feature type="domain" description="Right handed beta helix" evidence="2">
    <location>
        <begin position="224"/>
        <end position="402"/>
    </location>
</feature>
<evidence type="ECO:0000259" key="2">
    <source>
        <dbReference type="Pfam" id="PF13229"/>
    </source>
</evidence>
<evidence type="ECO:0000313" key="4">
    <source>
        <dbReference type="Proteomes" id="UP000316921"/>
    </source>
</evidence>
<dbReference type="InterPro" id="IPR011050">
    <property type="entry name" value="Pectin_lyase_fold/virulence"/>
</dbReference>
<dbReference type="KEGG" id="pbap:Pla133_48060"/>
<proteinExistence type="predicted"/>
<dbReference type="PANTHER" id="PTHR11319">
    <property type="entry name" value="G PROTEIN-COUPLED RECEPTOR-RELATED"/>
    <property type="match status" value="1"/>
</dbReference>
<protein>
    <recommendedName>
        <fullName evidence="2">Right handed beta helix domain-containing protein</fullName>
    </recommendedName>
</protein>
<accession>A0A518BRT0</accession>
<organism evidence="3 4">
    <name type="scientific">Engelhardtia mirabilis</name>
    <dbReference type="NCBI Taxonomy" id="2528011"/>
    <lineage>
        <taxon>Bacteria</taxon>
        <taxon>Pseudomonadati</taxon>
        <taxon>Planctomycetota</taxon>
        <taxon>Planctomycetia</taxon>
        <taxon>Planctomycetia incertae sedis</taxon>
        <taxon>Engelhardtia</taxon>
    </lineage>
</organism>
<dbReference type="InterPro" id="IPR006626">
    <property type="entry name" value="PbH1"/>
</dbReference>
<feature type="domain" description="Right handed beta helix" evidence="2">
    <location>
        <begin position="494"/>
        <end position="612"/>
    </location>
</feature>
<dbReference type="Pfam" id="PF13229">
    <property type="entry name" value="Beta_helix"/>
    <property type="match status" value="2"/>
</dbReference>
<feature type="signal peptide" evidence="1">
    <location>
        <begin position="1"/>
        <end position="20"/>
    </location>
</feature>
<dbReference type="InterPro" id="IPR012334">
    <property type="entry name" value="Pectin_lyas_fold"/>
</dbReference>
<reference evidence="3 4" key="1">
    <citation type="submission" date="2019-02" db="EMBL/GenBank/DDBJ databases">
        <title>Deep-cultivation of Planctomycetes and their phenomic and genomic characterization uncovers novel biology.</title>
        <authorList>
            <person name="Wiegand S."/>
            <person name="Jogler M."/>
            <person name="Boedeker C."/>
            <person name="Pinto D."/>
            <person name="Vollmers J."/>
            <person name="Rivas-Marin E."/>
            <person name="Kohn T."/>
            <person name="Peeters S.H."/>
            <person name="Heuer A."/>
            <person name="Rast P."/>
            <person name="Oberbeckmann S."/>
            <person name="Bunk B."/>
            <person name="Jeske O."/>
            <person name="Meyerdierks A."/>
            <person name="Storesund J.E."/>
            <person name="Kallscheuer N."/>
            <person name="Luecker S."/>
            <person name="Lage O.M."/>
            <person name="Pohl T."/>
            <person name="Merkel B.J."/>
            <person name="Hornburger P."/>
            <person name="Mueller R.-W."/>
            <person name="Bruemmer F."/>
            <person name="Labrenz M."/>
            <person name="Spormann A.M."/>
            <person name="Op den Camp H."/>
            <person name="Overmann J."/>
            <person name="Amann R."/>
            <person name="Jetten M.S.M."/>
            <person name="Mascher T."/>
            <person name="Medema M.H."/>
            <person name="Devos D.P."/>
            <person name="Kaster A.-K."/>
            <person name="Ovreas L."/>
            <person name="Rohde M."/>
            <person name="Galperin M.Y."/>
            <person name="Jogler C."/>
        </authorList>
    </citation>
    <scope>NUCLEOTIDE SEQUENCE [LARGE SCALE GENOMIC DNA]</scope>
    <source>
        <strain evidence="3 4">Pla133</strain>
    </source>
</reference>
<dbReference type="RefSeq" id="WP_145069809.1">
    <property type="nucleotide sequence ID" value="NZ_CP036287.1"/>
</dbReference>
<dbReference type="SUPFAM" id="SSF51126">
    <property type="entry name" value="Pectin lyase-like"/>
    <property type="match status" value="2"/>
</dbReference>
<evidence type="ECO:0000313" key="3">
    <source>
        <dbReference type="EMBL" id="QDU69685.1"/>
    </source>
</evidence>
<dbReference type="Proteomes" id="UP000316921">
    <property type="component" value="Chromosome"/>
</dbReference>
<dbReference type="EMBL" id="CP036287">
    <property type="protein sequence ID" value="QDU69685.1"/>
    <property type="molecule type" value="Genomic_DNA"/>
</dbReference>
<evidence type="ECO:0000256" key="1">
    <source>
        <dbReference type="SAM" id="SignalP"/>
    </source>
</evidence>
<dbReference type="Gene3D" id="2.160.20.10">
    <property type="entry name" value="Single-stranded right-handed beta-helix, Pectin lyase-like"/>
    <property type="match status" value="1"/>
</dbReference>
<dbReference type="AlphaFoldDB" id="A0A518BRT0"/>
<dbReference type="InterPro" id="IPR039448">
    <property type="entry name" value="Beta_helix"/>
</dbReference>
<feature type="chain" id="PRO_5021835846" description="Right handed beta helix domain-containing protein" evidence="1">
    <location>
        <begin position="21"/>
        <end position="692"/>
    </location>
</feature>
<gene>
    <name evidence="3" type="ORF">Pla133_48060</name>
</gene>
<dbReference type="PANTHER" id="PTHR11319:SF35">
    <property type="entry name" value="OUTER MEMBRANE PROTEIN PMPC-RELATED"/>
    <property type="match status" value="1"/>
</dbReference>
<name>A0A518BRT0_9BACT</name>